<feature type="compositionally biased region" description="Polar residues" evidence="1">
    <location>
        <begin position="14"/>
        <end position="39"/>
    </location>
</feature>
<dbReference type="STRING" id="796604.A0A2X0PJW0"/>
<proteinExistence type="predicted"/>
<reference evidence="2 3" key="1">
    <citation type="submission" date="2016-11" db="EMBL/GenBank/DDBJ databases">
        <authorList>
            <person name="Jaros S."/>
            <person name="Januszkiewicz K."/>
            <person name="Wedrychowicz H."/>
        </authorList>
    </citation>
    <scope>NUCLEOTIDE SEQUENCE [LARGE SCALE GENOMIC DNA]</scope>
</reference>
<dbReference type="Proteomes" id="UP000249464">
    <property type="component" value="Unassembled WGS sequence"/>
</dbReference>
<keyword evidence="3" id="KW-1185">Reference proteome</keyword>
<dbReference type="PANTHER" id="PTHR13593">
    <property type="match status" value="1"/>
</dbReference>
<feature type="region of interest" description="Disordered" evidence="1">
    <location>
        <begin position="1"/>
        <end position="53"/>
    </location>
</feature>
<dbReference type="PANTHER" id="PTHR13593:SF113">
    <property type="entry name" value="SI:DKEY-266F7.9"/>
    <property type="match status" value="1"/>
</dbReference>
<dbReference type="Gene3D" id="3.20.20.190">
    <property type="entry name" value="Phosphatidylinositol (PI) phosphodiesterase"/>
    <property type="match status" value="1"/>
</dbReference>
<dbReference type="AlphaFoldDB" id="A0A2X0PJW0"/>
<evidence type="ECO:0000313" key="2">
    <source>
        <dbReference type="EMBL" id="SGZ13700.1"/>
    </source>
</evidence>
<name>A0A2X0PJW0_9BASI</name>
<protein>
    <submittedName>
        <fullName evidence="2">BQ5605_C028g10587 protein</fullName>
    </submittedName>
</protein>
<dbReference type="EMBL" id="FQNC01000080">
    <property type="protein sequence ID" value="SGZ13700.1"/>
    <property type="molecule type" value="Genomic_DNA"/>
</dbReference>
<dbReference type="InterPro" id="IPR017946">
    <property type="entry name" value="PLC-like_Pdiesterase_TIM-brl"/>
</dbReference>
<dbReference type="GO" id="GO:0006629">
    <property type="term" value="P:lipid metabolic process"/>
    <property type="evidence" value="ECO:0007669"/>
    <property type="project" value="InterPro"/>
</dbReference>
<evidence type="ECO:0000256" key="1">
    <source>
        <dbReference type="SAM" id="MobiDB-lite"/>
    </source>
</evidence>
<organism evidence="2 3">
    <name type="scientific">Microbotryum silenes-dioicae</name>
    <dbReference type="NCBI Taxonomy" id="796604"/>
    <lineage>
        <taxon>Eukaryota</taxon>
        <taxon>Fungi</taxon>
        <taxon>Dikarya</taxon>
        <taxon>Basidiomycota</taxon>
        <taxon>Pucciniomycotina</taxon>
        <taxon>Microbotryomycetes</taxon>
        <taxon>Microbotryales</taxon>
        <taxon>Microbotryaceae</taxon>
        <taxon>Microbotryum</taxon>
    </lineage>
</organism>
<accession>A0A2X0PJW0</accession>
<sequence length="727" mass="80972">MGLSSMLEKVQLGRKSSSSDVSEQHQATLATDQGVQQYDQHSDDDEDEKDGGGDADAYRIVILKIQNETGFPIQMIGWPSQGSKDDDFALSTYRGAKAHTSVPVSGTIFTDPDFQLGQTRGPRRFDLRDRWVWVYFDLVTTERNVHLQAFVKLDRNGVVAARLGRTDLDSTKDNPTSSGDAGSVVVDPGKRLVTYVIDKSVVDIENIVDDSTKRGIDVRGKGIETNTWMSYHHGRISVIVGNTARYHEMEQPSPGHRIGQLRSSKHRITGIASRYVGVFVEHKIEPWFQGHIRVHPVTGIATGVSFNRTSETTAIFREEDDAMICYGFHDAGLLPRPESLVFCEGRRSQIYVYVTPGQSNWLGDLISSNDKWLDVPFSRLALAAAHDAGMFGHPINAGLLSLIQEGQLGHALAGNIETKLASPVVRTLVDILESIRLSPNRVLANIAMTQKDSFANQLRIGVRFFDFRPGFCFHDVIHTKKGELYHQHAIVPGEAYKQFLVDILNFLATHPKEIVVVELKDDGFLIKKDKYRREQLVVYSMVPSEEELAAVLEQARAEAKSDLGREIVLGGPNDLDATIGSLLEQKKRLIMIDRIHHADSWERDDSYDHVAYNTDDPSTIIAALEKMHARSSQPTLKVDGKPSPGAIYQLQATPTANLMSDVFASLTYSDSSSLLTYVKPIMDRVTYPWLQSHKFEQSGLVVLLNDFVEGVLVEHAVEISKQRAALL</sequence>
<dbReference type="InterPro" id="IPR051057">
    <property type="entry name" value="PI-PLC_domain"/>
</dbReference>
<dbReference type="SUPFAM" id="SSF51695">
    <property type="entry name" value="PLC-like phosphodiesterases"/>
    <property type="match status" value="1"/>
</dbReference>
<gene>
    <name evidence="2" type="primary">BQ5605_C028g10587</name>
    <name evidence="2" type="ORF">BQ5605_C028G10587</name>
</gene>
<dbReference type="GO" id="GO:0008081">
    <property type="term" value="F:phosphoric diester hydrolase activity"/>
    <property type="evidence" value="ECO:0007669"/>
    <property type="project" value="InterPro"/>
</dbReference>
<evidence type="ECO:0000313" key="3">
    <source>
        <dbReference type="Proteomes" id="UP000249464"/>
    </source>
</evidence>